<feature type="transmembrane region" description="Helical" evidence="1">
    <location>
        <begin position="169"/>
        <end position="197"/>
    </location>
</feature>
<reference evidence="2 3" key="2">
    <citation type="journal article" date="2014" name="J. Gen. Appl. Microbiol.">
        <title>The early diverging ascomycetous budding yeast Saitoella complicata has three histone deacetylases belonging to the Clr6, Hos2, and Rpd3 lineages.</title>
        <authorList>
            <person name="Nishida H."/>
            <person name="Matsumoto T."/>
            <person name="Kondo S."/>
            <person name="Hamamoto M."/>
            <person name="Yoshikawa H."/>
        </authorList>
    </citation>
    <scope>NUCLEOTIDE SEQUENCE [LARGE SCALE GENOMIC DNA]</scope>
    <source>
        <strain evidence="2 3">NRRL Y-17804</strain>
    </source>
</reference>
<organism evidence="2 3">
    <name type="scientific">Saitoella complicata (strain BCRC 22490 / CBS 7301 / JCM 7358 / NBRC 10748 / NRRL Y-17804)</name>
    <dbReference type="NCBI Taxonomy" id="698492"/>
    <lineage>
        <taxon>Eukaryota</taxon>
        <taxon>Fungi</taxon>
        <taxon>Dikarya</taxon>
        <taxon>Ascomycota</taxon>
        <taxon>Taphrinomycotina</taxon>
        <taxon>Taphrinomycotina incertae sedis</taxon>
        <taxon>Saitoella</taxon>
    </lineage>
</organism>
<dbReference type="EMBL" id="BACD03000088">
    <property type="protein sequence ID" value="GAO52799.1"/>
    <property type="molecule type" value="Genomic_DNA"/>
</dbReference>
<protein>
    <submittedName>
        <fullName evidence="2">Uncharacterized protein</fullName>
    </submittedName>
</protein>
<accession>A0A0E9NSG2</accession>
<keyword evidence="1" id="KW-0472">Membrane</keyword>
<evidence type="ECO:0000313" key="2">
    <source>
        <dbReference type="EMBL" id="GAO52799.1"/>
    </source>
</evidence>
<comment type="caution">
    <text evidence="2">The sequence shown here is derived from an EMBL/GenBank/DDBJ whole genome shotgun (WGS) entry which is preliminary data.</text>
</comment>
<evidence type="ECO:0000256" key="1">
    <source>
        <dbReference type="SAM" id="Phobius"/>
    </source>
</evidence>
<name>A0A0E9NSG2_SAICN</name>
<sequence length="210" mass="23586">MSRAFFLFFPYPVPVPFFPEDGKGREEGDKKHLYLPFLPSLLSIPLLYFFLLLKYRKDGKGRNSTYSFKESKEKNDILYSIILSYLLNPLSYPCLIASNPSLIPLRGKGRKGGNGLSSFLKPLYLFSLSLSLLISLSSPTLSLILPLLNEQGFLSFLSHPVPKGTRKPLYLLPIPLSIISSSLFLIILHPISILFLFPHLPSLTPYLAPA</sequence>
<feature type="transmembrane region" description="Helical" evidence="1">
    <location>
        <begin position="123"/>
        <end position="148"/>
    </location>
</feature>
<keyword evidence="3" id="KW-1185">Reference proteome</keyword>
<dbReference type="Proteomes" id="UP000033140">
    <property type="component" value="Unassembled WGS sequence"/>
</dbReference>
<reference evidence="2 3" key="3">
    <citation type="journal article" date="2015" name="Genome Announc.">
        <title>Draft Genome Sequence of the Archiascomycetous Yeast Saitoella complicata.</title>
        <authorList>
            <person name="Yamauchi K."/>
            <person name="Kondo S."/>
            <person name="Hamamoto M."/>
            <person name="Takahashi Y."/>
            <person name="Ogura Y."/>
            <person name="Hayashi T."/>
            <person name="Nishida H."/>
        </authorList>
    </citation>
    <scope>NUCLEOTIDE SEQUENCE [LARGE SCALE GENOMIC DNA]</scope>
    <source>
        <strain evidence="2 3">NRRL Y-17804</strain>
    </source>
</reference>
<feature type="transmembrane region" description="Helical" evidence="1">
    <location>
        <begin position="33"/>
        <end position="53"/>
    </location>
</feature>
<proteinExistence type="predicted"/>
<dbReference type="AlphaFoldDB" id="A0A0E9NSG2"/>
<evidence type="ECO:0000313" key="3">
    <source>
        <dbReference type="Proteomes" id="UP000033140"/>
    </source>
</evidence>
<feature type="transmembrane region" description="Helical" evidence="1">
    <location>
        <begin position="77"/>
        <end position="103"/>
    </location>
</feature>
<keyword evidence="1" id="KW-0812">Transmembrane</keyword>
<gene>
    <name evidence="2" type="ORF">G7K_6866-t1</name>
</gene>
<keyword evidence="1" id="KW-1133">Transmembrane helix</keyword>
<reference evidence="2 3" key="1">
    <citation type="journal article" date="2011" name="J. Gen. Appl. Microbiol.">
        <title>Draft genome sequencing of the enigmatic yeast Saitoella complicata.</title>
        <authorList>
            <person name="Nishida H."/>
            <person name="Hamamoto M."/>
            <person name="Sugiyama J."/>
        </authorList>
    </citation>
    <scope>NUCLEOTIDE SEQUENCE [LARGE SCALE GENOMIC DNA]</scope>
    <source>
        <strain evidence="2 3">NRRL Y-17804</strain>
    </source>
</reference>